<evidence type="ECO:0000256" key="2">
    <source>
        <dbReference type="SAM" id="MobiDB-lite"/>
    </source>
</evidence>
<dbReference type="RefSeq" id="XP_019037225.1">
    <property type="nucleotide sequence ID" value="XM_019182102.1"/>
</dbReference>
<evidence type="ECO:0000313" key="5">
    <source>
        <dbReference type="Proteomes" id="UP000094112"/>
    </source>
</evidence>
<dbReference type="InterPro" id="IPR039128">
    <property type="entry name" value="TRIP4-like"/>
</dbReference>
<dbReference type="Proteomes" id="UP000094112">
    <property type="component" value="Unassembled WGS sequence"/>
</dbReference>
<feature type="region of interest" description="Disordered" evidence="2">
    <location>
        <begin position="400"/>
        <end position="419"/>
    </location>
</feature>
<dbReference type="Pfam" id="PF06221">
    <property type="entry name" value="zf-C2HC5"/>
    <property type="match status" value="1"/>
</dbReference>
<dbReference type="AlphaFoldDB" id="A0A1E3NXX6"/>
<organism evidence="4 5">
    <name type="scientific">Wickerhamomyces anomalus (strain ATCC 58044 / CBS 1984 / NCYC 433 / NRRL Y-366-8)</name>
    <name type="common">Yeast</name>
    <name type="synonym">Hansenula anomala</name>
    <dbReference type="NCBI Taxonomy" id="683960"/>
    <lineage>
        <taxon>Eukaryota</taxon>
        <taxon>Fungi</taxon>
        <taxon>Dikarya</taxon>
        <taxon>Ascomycota</taxon>
        <taxon>Saccharomycotina</taxon>
        <taxon>Saccharomycetes</taxon>
        <taxon>Phaffomycetales</taxon>
        <taxon>Wickerhamomycetaceae</taxon>
        <taxon>Wickerhamomyces</taxon>
    </lineage>
</organism>
<feature type="domain" description="TRIP4/RQT4 C2HC5-type zinc finger" evidence="3">
    <location>
        <begin position="171"/>
        <end position="221"/>
    </location>
</feature>
<feature type="compositionally biased region" description="Acidic residues" evidence="2">
    <location>
        <begin position="409"/>
        <end position="418"/>
    </location>
</feature>
<dbReference type="EMBL" id="KV454212">
    <property type="protein sequence ID" value="ODQ58018.1"/>
    <property type="molecule type" value="Genomic_DNA"/>
</dbReference>
<feature type="region of interest" description="Disordered" evidence="2">
    <location>
        <begin position="118"/>
        <end position="145"/>
    </location>
</feature>
<accession>A0A1E3NXX6</accession>
<dbReference type="InterPro" id="IPR009349">
    <property type="entry name" value="TRIP4/RQT4_C2HC5_Znf"/>
</dbReference>
<dbReference type="GO" id="GO:1990116">
    <property type="term" value="P:ribosome-associated ubiquitin-dependent protein catabolic process"/>
    <property type="evidence" value="ECO:0007669"/>
    <property type="project" value="EnsemblFungi"/>
</dbReference>
<feature type="compositionally biased region" description="Polar residues" evidence="2">
    <location>
        <begin position="63"/>
        <end position="98"/>
    </location>
</feature>
<reference evidence="4 5" key="1">
    <citation type="journal article" date="2016" name="Proc. Natl. Acad. Sci. U.S.A.">
        <title>Comparative genomics of biotechnologically important yeasts.</title>
        <authorList>
            <person name="Riley R."/>
            <person name="Haridas S."/>
            <person name="Wolfe K.H."/>
            <person name="Lopes M.R."/>
            <person name="Hittinger C.T."/>
            <person name="Goeker M."/>
            <person name="Salamov A.A."/>
            <person name="Wisecaver J.H."/>
            <person name="Long T.M."/>
            <person name="Calvey C.H."/>
            <person name="Aerts A.L."/>
            <person name="Barry K.W."/>
            <person name="Choi C."/>
            <person name="Clum A."/>
            <person name="Coughlan A.Y."/>
            <person name="Deshpande S."/>
            <person name="Douglass A.P."/>
            <person name="Hanson S.J."/>
            <person name="Klenk H.-P."/>
            <person name="LaButti K.M."/>
            <person name="Lapidus A."/>
            <person name="Lindquist E.A."/>
            <person name="Lipzen A.M."/>
            <person name="Meier-Kolthoff J.P."/>
            <person name="Ohm R.A."/>
            <person name="Otillar R.P."/>
            <person name="Pangilinan J.L."/>
            <person name="Peng Y."/>
            <person name="Rokas A."/>
            <person name="Rosa C.A."/>
            <person name="Scheuner C."/>
            <person name="Sibirny A.A."/>
            <person name="Slot J.C."/>
            <person name="Stielow J.B."/>
            <person name="Sun H."/>
            <person name="Kurtzman C.P."/>
            <person name="Blackwell M."/>
            <person name="Grigoriev I.V."/>
            <person name="Jeffries T.W."/>
        </authorList>
    </citation>
    <scope>NUCLEOTIDE SEQUENCE [LARGE SCALE GENOMIC DNA]</scope>
    <source>
        <strain evidence="5">ATCC 58044 / CBS 1984 / NCYC 433 / NRRL Y-366-8</strain>
    </source>
</reference>
<feature type="compositionally biased region" description="Basic and acidic residues" evidence="2">
    <location>
        <begin position="466"/>
        <end position="476"/>
    </location>
</feature>
<feature type="region of interest" description="Disordered" evidence="2">
    <location>
        <begin position="450"/>
        <end position="476"/>
    </location>
</feature>
<dbReference type="GO" id="GO:0045893">
    <property type="term" value="P:positive regulation of DNA-templated transcription"/>
    <property type="evidence" value="ECO:0007669"/>
    <property type="project" value="TreeGrafter"/>
</dbReference>
<evidence type="ECO:0000313" key="4">
    <source>
        <dbReference type="EMBL" id="ODQ58018.1"/>
    </source>
</evidence>
<feature type="coiled-coil region" evidence="1">
    <location>
        <begin position="272"/>
        <end position="306"/>
    </location>
</feature>
<dbReference type="OrthoDB" id="338816at2759"/>
<protein>
    <recommendedName>
        <fullName evidence="3">TRIP4/RQT4 C2HC5-type zinc finger domain-containing protein</fullName>
    </recommendedName>
</protein>
<name>A0A1E3NXX6_WICAA</name>
<feature type="region of interest" description="Disordered" evidence="2">
    <location>
        <begin position="226"/>
        <end position="248"/>
    </location>
</feature>
<keyword evidence="1" id="KW-0175">Coiled coil</keyword>
<dbReference type="GO" id="GO:0180022">
    <property type="term" value="C:RQC-trigger complex"/>
    <property type="evidence" value="ECO:0007669"/>
    <property type="project" value="InterPro"/>
</dbReference>
<feature type="compositionally biased region" description="Basic and acidic residues" evidence="2">
    <location>
        <begin position="127"/>
        <end position="145"/>
    </location>
</feature>
<evidence type="ECO:0000256" key="1">
    <source>
        <dbReference type="SAM" id="Coils"/>
    </source>
</evidence>
<feature type="region of interest" description="Disordered" evidence="2">
    <location>
        <begin position="63"/>
        <end position="99"/>
    </location>
</feature>
<gene>
    <name evidence="4" type="ORF">WICANDRAFT_33661</name>
</gene>
<dbReference type="GeneID" id="30199348"/>
<dbReference type="STRING" id="683960.A0A1E3NXX6"/>
<dbReference type="GO" id="GO:0072344">
    <property type="term" value="P:rescue of stalled ribosome"/>
    <property type="evidence" value="ECO:0007669"/>
    <property type="project" value="EnsemblFungi"/>
</dbReference>
<dbReference type="PANTHER" id="PTHR12963:SF4">
    <property type="entry name" value="ACTIVATING SIGNAL COINTEGRATOR 1"/>
    <property type="match status" value="1"/>
</dbReference>
<dbReference type="PANTHER" id="PTHR12963">
    <property type="entry name" value="THYROID RECEPTOR INTERACTING PROTEIN RELATED"/>
    <property type="match status" value="1"/>
</dbReference>
<keyword evidence="5" id="KW-1185">Reference proteome</keyword>
<dbReference type="GO" id="GO:0022626">
    <property type="term" value="C:cytosolic ribosome"/>
    <property type="evidence" value="ECO:0007669"/>
    <property type="project" value="EnsemblFungi"/>
</dbReference>
<sequence>MDLKSSSIKDLKDLLPIDDESLGQMVDNALSLASQTAITEYWLGLLGESPDALDFIGKFTSRLTKPSAPTQKPKFQSVERTPSPSGSNSGRNVKNPWNQPVAEKQKLINKPRLAKNVNTTTSQLLDKPQEKPSKQSAKRDKQRKVDNLKDLDEILKQLEISDGINTDEKVVCNCMATRHPLFEAAPNCLNCGKIICVKEGYRPCSFCGKELISSQEKQQIISMLKNEKNQLESPSKTPEPPLVAKTKKKKITVGSGAGVNLWTQQEALFKKLEAEDLKRAELQKKLQKEAKEREEQNRELDFYNSQKGIDPDLLNAQKNLENLLNFQANSAERTKIIDQASDFEIPTGSNLNMWSSSVEKALQLKKQQKQMRKLEKKQKELTGRGKKVMDMSIGKDGKVVLRERKGEDHDSEDDEADEEIKKLEQDLQQTKDKKNEEAFQNVWDFEKDKSKWSKPTYTGTEVQDEGSTKDDELKSSKWERVQLPGETGDLEEILVGL</sequence>
<proteinExistence type="predicted"/>
<dbReference type="GO" id="GO:0070530">
    <property type="term" value="F:K63-linked polyubiquitin modification-dependent protein binding"/>
    <property type="evidence" value="ECO:0007669"/>
    <property type="project" value="EnsemblFungi"/>
</dbReference>
<dbReference type="GO" id="GO:0005634">
    <property type="term" value="C:nucleus"/>
    <property type="evidence" value="ECO:0007669"/>
    <property type="project" value="InterPro"/>
</dbReference>
<dbReference type="GO" id="GO:0008270">
    <property type="term" value="F:zinc ion binding"/>
    <property type="evidence" value="ECO:0007669"/>
    <property type="project" value="InterPro"/>
</dbReference>
<evidence type="ECO:0000259" key="3">
    <source>
        <dbReference type="Pfam" id="PF06221"/>
    </source>
</evidence>